<comment type="caution">
    <text evidence="8">The sequence shown here is derived from an EMBL/GenBank/DDBJ whole genome shotgun (WGS) entry which is preliminary data.</text>
</comment>
<dbReference type="Gene3D" id="1.10.3730.20">
    <property type="match status" value="1"/>
</dbReference>
<dbReference type="SUPFAM" id="SSF103481">
    <property type="entry name" value="Multidrug resistance efflux transporter EmrE"/>
    <property type="match status" value="1"/>
</dbReference>
<proteinExistence type="inferred from homology"/>
<feature type="transmembrane region" description="Helical" evidence="7">
    <location>
        <begin position="81"/>
        <end position="100"/>
    </location>
</feature>
<evidence type="ECO:0000256" key="5">
    <source>
        <dbReference type="ARBA" id="ARBA00023136"/>
    </source>
</evidence>
<protein>
    <submittedName>
        <fullName evidence="8">SMR-type multidrug efflux transporter</fullName>
    </submittedName>
</protein>
<keyword evidence="5 7" id="KW-0472">Membrane</keyword>
<dbReference type="InterPro" id="IPR000390">
    <property type="entry name" value="Small_drug/metabolite_transptr"/>
</dbReference>
<dbReference type="GO" id="GO:0005886">
    <property type="term" value="C:plasma membrane"/>
    <property type="evidence" value="ECO:0007669"/>
    <property type="project" value="UniProtKB-SubCell"/>
</dbReference>
<accession>K9ASF4</accession>
<evidence type="ECO:0000256" key="7">
    <source>
        <dbReference type="SAM" id="Phobius"/>
    </source>
</evidence>
<keyword evidence="4 7" id="KW-1133">Transmembrane helix</keyword>
<reference evidence="8 9" key="1">
    <citation type="journal article" date="2013" name="Genome Announc.">
        <title>Genome Sequence of Staphylococcus massiliensis Strain S46, Isolated from the Surface of Healthy Human Skin.</title>
        <authorList>
            <person name="Srivastav R."/>
            <person name="Singh A."/>
            <person name="Jangir P.K."/>
            <person name="Kumari C."/>
            <person name="Muduli S."/>
            <person name="Sharma R."/>
        </authorList>
    </citation>
    <scope>NUCLEOTIDE SEQUENCE [LARGE SCALE GENOMIC DNA]</scope>
    <source>
        <strain evidence="8 9">S46</strain>
    </source>
</reference>
<dbReference type="STRING" id="1229783.C273_04195"/>
<dbReference type="PANTHER" id="PTHR30561:SF7">
    <property type="entry name" value="GUANIDINIUM EFFLUX SYSTEM SUBUNIT GDNC-RELATED"/>
    <property type="match status" value="1"/>
</dbReference>
<organism evidence="8 9">
    <name type="scientific">Staphylococcus massiliensis S46</name>
    <dbReference type="NCBI Taxonomy" id="1229783"/>
    <lineage>
        <taxon>Bacteria</taxon>
        <taxon>Bacillati</taxon>
        <taxon>Bacillota</taxon>
        <taxon>Bacilli</taxon>
        <taxon>Bacillales</taxon>
        <taxon>Staphylococcaceae</taxon>
        <taxon>Staphylococcus</taxon>
    </lineage>
</organism>
<keyword evidence="9" id="KW-1185">Reference proteome</keyword>
<comment type="subcellular location">
    <subcellularLocation>
        <location evidence="1 6">Cell membrane</location>
        <topology evidence="1 6">Multi-pass membrane protein</topology>
    </subcellularLocation>
</comment>
<evidence type="ECO:0000256" key="6">
    <source>
        <dbReference type="RuleBase" id="RU003942"/>
    </source>
</evidence>
<dbReference type="InterPro" id="IPR045324">
    <property type="entry name" value="Small_multidrug_res"/>
</dbReference>
<dbReference type="PANTHER" id="PTHR30561">
    <property type="entry name" value="SMR FAMILY PROTON-DEPENDENT DRUG EFFLUX TRANSPORTER SUGE"/>
    <property type="match status" value="1"/>
</dbReference>
<evidence type="ECO:0000256" key="4">
    <source>
        <dbReference type="ARBA" id="ARBA00022989"/>
    </source>
</evidence>
<comment type="similarity">
    <text evidence="6">Belongs to the drug/metabolite transporter (DMT) superfamily. Small multidrug resistance (SMR) (TC 2.A.7.1) family.</text>
</comment>
<gene>
    <name evidence="8" type="ORF">C273_04195</name>
</gene>
<name>K9ASF4_9STAP</name>
<feature type="transmembrane region" description="Helical" evidence="7">
    <location>
        <begin position="56"/>
        <end position="75"/>
    </location>
</feature>
<dbReference type="RefSeq" id="WP_009382864.1">
    <property type="nucleotide sequence ID" value="NZ_AMSQ01000005.1"/>
</dbReference>
<evidence type="ECO:0000313" key="8">
    <source>
        <dbReference type="EMBL" id="EKU48976.1"/>
    </source>
</evidence>
<dbReference type="OrthoDB" id="2168659at2"/>
<evidence type="ECO:0000256" key="1">
    <source>
        <dbReference type="ARBA" id="ARBA00004651"/>
    </source>
</evidence>
<evidence type="ECO:0000256" key="3">
    <source>
        <dbReference type="ARBA" id="ARBA00022692"/>
    </source>
</evidence>
<evidence type="ECO:0000256" key="2">
    <source>
        <dbReference type="ARBA" id="ARBA00022475"/>
    </source>
</evidence>
<dbReference type="InterPro" id="IPR037185">
    <property type="entry name" value="EmrE-like"/>
</dbReference>
<dbReference type="GO" id="GO:0022857">
    <property type="term" value="F:transmembrane transporter activity"/>
    <property type="evidence" value="ECO:0007669"/>
    <property type="project" value="InterPro"/>
</dbReference>
<keyword evidence="2" id="KW-1003">Cell membrane</keyword>
<dbReference type="eggNOG" id="COG2076">
    <property type="taxonomic scope" value="Bacteria"/>
</dbReference>
<dbReference type="AlphaFoldDB" id="K9ASF4"/>
<dbReference type="Pfam" id="PF00893">
    <property type="entry name" value="Multi_Drug_Res"/>
    <property type="match status" value="1"/>
</dbReference>
<evidence type="ECO:0000313" key="9">
    <source>
        <dbReference type="Proteomes" id="UP000009885"/>
    </source>
</evidence>
<sequence>MQWFKVFVAGFVEVIWVTGIKYSDNLIEWLLTGMFITLSFYLVISACKTLPVGTVYAIFVGMGTLGTILFDFFFTNEPFNITKMVLIIILIVGIVGLKLTSDVDDKEAN</sequence>
<keyword evidence="3 6" id="KW-0812">Transmembrane</keyword>
<dbReference type="EMBL" id="AMSQ01000005">
    <property type="protein sequence ID" value="EKU48976.1"/>
    <property type="molecule type" value="Genomic_DNA"/>
</dbReference>
<dbReference type="PATRIC" id="fig|1229783.3.peg.844"/>
<dbReference type="Proteomes" id="UP000009885">
    <property type="component" value="Unassembled WGS sequence"/>
</dbReference>
<feature type="transmembrane region" description="Helical" evidence="7">
    <location>
        <begin position="26"/>
        <end position="44"/>
    </location>
</feature>